<dbReference type="InterPro" id="IPR033379">
    <property type="entry name" value="Acid_Pase_AS"/>
</dbReference>
<dbReference type="PANTHER" id="PTHR11567:SF210">
    <property type="entry name" value="ACID PHOSPHATASE 5-RELATED"/>
    <property type="match status" value="1"/>
</dbReference>
<keyword evidence="3" id="KW-0812">Transmembrane</keyword>
<dbReference type="WBParaSite" id="Hba_08853">
    <property type="protein sequence ID" value="Hba_08853"/>
    <property type="gene ID" value="Hba_08853"/>
</dbReference>
<evidence type="ECO:0000313" key="4">
    <source>
        <dbReference type="Proteomes" id="UP000095283"/>
    </source>
</evidence>
<evidence type="ECO:0000256" key="1">
    <source>
        <dbReference type="ARBA" id="ARBA00000032"/>
    </source>
</evidence>
<accession>A0A1I7WUM9</accession>
<sequence length="355" mass="41282">MLYYELYYSGPILSLTYVFKHDCLSTKYRCDMLVCCIILSISIVQCSHFLSGNIFEAFKVPVKANYETLQYVQVVWRHGDRTPSSILPSDKKGAEKWVEGLGELTLKGIAQQYRLGQWLRRRYGAWLGDHLDRNEVYIAKAYINSSMLYFSKFLKFNFQYFCYSGLFPPAQDELWDSKLSWQPVPVHSLPRELDKQLYEEIHCPTAELELEKVWQSERVRAIEKDNADILRPLLKEIYDRFLNKKAGLLGSKPKFFAYSAVNDVFRYELVDCADPCTLEKLFSNLQKYDLLIMYFPVHWEAECGLGKSDVGYMFAIAVLAFTTVIFGGILALDLFLKYNRKPRSQANEPLIEEDP</sequence>
<comment type="catalytic activity">
    <reaction evidence="1">
        <text>a phosphate monoester + H2O = an alcohol + phosphate</text>
        <dbReference type="Rhea" id="RHEA:15017"/>
        <dbReference type="ChEBI" id="CHEBI:15377"/>
        <dbReference type="ChEBI" id="CHEBI:30879"/>
        <dbReference type="ChEBI" id="CHEBI:43474"/>
        <dbReference type="ChEBI" id="CHEBI:67140"/>
        <dbReference type="EC" id="3.1.3.2"/>
    </reaction>
</comment>
<dbReference type="Gene3D" id="3.40.50.1240">
    <property type="entry name" value="Phosphoglycerate mutase-like"/>
    <property type="match status" value="1"/>
</dbReference>
<dbReference type="InterPro" id="IPR029033">
    <property type="entry name" value="His_PPase_superfam"/>
</dbReference>
<protein>
    <submittedName>
        <fullName evidence="5">Lysosomal acid phosphatase</fullName>
    </submittedName>
</protein>
<dbReference type="InterPro" id="IPR050645">
    <property type="entry name" value="Histidine_acid_phosphatase"/>
</dbReference>
<proteinExistence type="inferred from homology"/>
<dbReference type="AlphaFoldDB" id="A0A1I7WUM9"/>
<reference evidence="5" key="1">
    <citation type="submission" date="2016-11" db="UniProtKB">
        <authorList>
            <consortium name="WormBaseParasite"/>
        </authorList>
    </citation>
    <scope>IDENTIFICATION</scope>
</reference>
<dbReference type="CDD" id="cd07061">
    <property type="entry name" value="HP_HAP_like"/>
    <property type="match status" value="1"/>
</dbReference>
<keyword evidence="4" id="KW-1185">Reference proteome</keyword>
<comment type="similarity">
    <text evidence="2">Belongs to the histidine acid phosphatase family.</text>
</comment>
<dbReference type="InterPro" id="IPR000560">
    <property type="entry name" value="His_Pase_clade-2"/>
</dbReference>
<evidence type="ECO:0000256" key="3">
    <source>
        <dbReference type="SAM" id="Phobius"/>
    </source>
</evidence>
<evidence type="ECO:0000313" key="5">
    <source>
        <dbReference type="WBParaSite" id="Hba_08853"/>
    </source>
</evidence>
<dbReference type="Pfam" id="PF00328">
    <property type="entry name" value="His_Phos_2"/>
    <property type="match status" value="1"/>
</dbReference>
<keyword evidence="3" id="KW-1133">Transmembrane helix</keyword>
<dbReference type="PANTHER" id="PTHR11567">
    <property type="entry name" value="ACID PHOSPHATASE-RELATED"/>
    <property type="match status" value="1"/>
</dbReference>
<feature type="transmembrane region" description="Helical" evidence="3">
    <location>
        <begin position="312"/>
        <end position="336"/>
    </location>
</feature>
<dbReference type="GO" id="GO:0003993">
    <property type="term" value="F:acid phosphatase activity"/>
    <property type="evidence" value="ECO:0007669"/>
    <property type="project" value="UniProtKB-EC"/>
</dbReference>
<keyword evidence="3" id="KW-0472">Membrane</keyword>
<dbReference type="Proteomes" id="UP000095283">
    <property type="component" value="Unplaced"/>
</dbReference>
<organism evidence="4 5">
    <name type="scientific">Heterorhabditis bacteriophora</name>
    <name type="common">Entomopathogenic nematode worm</name>
    <dbReference type="NCBI Taxonomy" id="37862"/>
    <lineage>
        <taxon>Eukaryota</taxon>
        <taxon>Metazoa</taxon>
        <taxon>Ecdysozoa</taxon>
        <taxon>Nematoda</taxon>
        <taxon>Chromadorea</taxon>
        <taxon>Rhabditida</taxon>
        <taxon>Rhabditina</taxon>
        <taxon>Rhabditomorpha</taxon>
        <taxon>Strongyloidea</taxon>
        <taxon>Heterorhabditidae</taxon>
        <taxon>Heterorhabditis</taxon>
    </lineage>
</organism>
<dbReference type="SUPFAM" id="SSF53254">
    <property type="entry name" value="Phosphoglycerate mutase-like"/>
    <property type="match status" value="1"/>
</dbReference>
<name>A0A1I7WUM9_HETBA</name>
<evidence type="ECO:0000256" key="2">
    <source>
        <dbReference type="ARBA" id="ARBA00005375"/>
    </source>
</evidence>
<dbReference type="PROSITE" id="PS00616">
    <property type="entry name" value="HIS_ACID_PHOSPHAT_1"/>
    <property type="match status" value="1"/>
</dbReference>